<evidence type="ECO:0000259" key="7">
    <source>
        <dbReference type="PROSITE" id="PS50850"/>
    </source>
</evidence>
<feature type="transmembrane region" description="Helical" evidence="6">
    <location>
        <begin position="457"/>
        <end position="480"/>
    </location>
</feature>
<protein>
    <submittedName>
        <fullName evidence="8">Putative MFS-type transporter</fullName>
    </submittedName>
</protein>
<feature type="transmembrane region" description="Helical" evidence="6">
    <location>
        <begin position="355"/>
        <end position="377"/>
    </location>
</feature>
<dbReference type="Gene3D" id="1.20.1250.20">
    <property type="entry name" value="MFS general substrate transporter like domains"/>
    <property type="match status" value="1"/>
</dbReference>
<keyword evidence="4 6" id="KW-0472">Membrane</keyword>
<dbReference type="PANTHER" id="PTHR23502">
    <property type="entry name" value="MAJOR FACILITATOR SUPERFAMILY"/>
    <property type="match status" value="1"/>
</dbReference>
<organism evidence="8 9">
    <name type="scientific">Tolypocladium ophioglossoides (strain CBS 100239)</name>
    <name type="common">Snaketongue truffleclub</name>
    <name type="synonym">Elaphocordyceps ophioglossoides</name>
    <dbReference type="NCBI Taxonomy" id="1163406"/>
    <lineage>
        <taxon>Eukaryota</taxon>
        <taxon>Fungi</taxon>
        <taxon>Dikarya</taxon>
        <taxon>Ascomycota</taxon>
        <taxon>Pezizomycotina</taxon>
        <taxon>Sordariomycetes</taxon>
        <taxon>Hypocreomycetidae</taxon>
        <taxon>Hypocreales</taxon>
        <taxon>Ophiocordycipitaceae</taxon>
        <taxon>Tolypocladium</taxon>
    </lineage>
</organism>
<comment type="caution">
    <text evidence="8">The sequence shown here is derived from an EMBL/GenBank/DDBJ whole genome shotgun (WGS) entry which is preliminary data.</text>
</comment>
<feature type="transmembrane region" description="Helical" evidence="6">
    <location>
        <begin position="133"/>
        <end position="152"/>
    </location>
</feature>
<dbReference type="STRING" id="1163406.A0A0L0MZ39"/>
<keyword evidence="9" id="KW-1185">Reference proteome</keyword>
<dbReference type="SUPFAM" id="SSF103473">
    <property type="entry name" value="MFS general substrate transporter"/>
    <property type="match status" value="1"/>
</dbReference>
<dbReference type="PROSITE" id="PS50850">
    <property type="entry name" value="MFS"/>
    <property type="match status" value="1"/>
</dbReference>
<evidence type="ECO:0000313" key="8">
    <source>
        <dbReference type="EMBL" id="KND87054.1"/>
    </source>
</evidence>
<gene>
    <name evidence="8" type="ORF">TOPH_08263</name>
</gene>
<evidence type="ECO:0000313" key="9">
    <source>
        <dbReference type="Proteomes" id="UP000036947"/>
    </source>
</evidence>
<feature type="transmembrane region" description="Helical" evidence="6">
    <location>
        <begin position="425"/>
        <end position="445"/>
    </location>
</feature>
<evidence type="ECO:0000256" key="4">
    <source>
        <dbReference type="ARBA" id="ARBA00023136"/>
    </source>
</evidence>
<evidence type="ECO:0000256" key="1">
    <source>
        <dbReference type="ARBA" id="ARBA00004141"/>
    </source>
</evidence>
<accession>A0A0L0MZ39</accession>
<dbReference type="InterPro" id="IPR020846">
    <property type="entry name" value="MFS_dom"/>
</dbReference>
<evidence type="ECO:0000256" key="5">
    <source>
        <dbReference type="SAM" id="MobiDB-lite"/>
    </source>
</evidence>
<feature type="domain" description="Major facilitator superfamily (MFS) profile" evidence="7">
    <location>
        <begin position="62"/>
        <end position="515"/>
    </location>
</feature>
<feature type="transmembrane region" description="Helical" evidence="6">
    <location>
        <begin position="104"/>
        <end position="126"/>
    </location>
</feature>
<proteinExistence type="predicted"/>
<feature type="transmembrane region" description="Helical" evidence="6">
    <location>
        <begin position="492"/>
        <end position="514"/>
    </location>
</feature>
<sequence>MEQVANAEMSNLGNNRPREGGPSHPPGTVELLTTAHNARGDGEVILIPTPSDDPNDPLIWSMWRKVVNYGLLTAMTTAVFTALSTQTVFWAQMLQDMDVTYQDLANALAVQLAGLAVGCIVIIPFTKKYGRRLTYIISTGIVAAASWWSAYMRTALELYLTNILLGIEGATNEAAVQMSIHDMFFIHQRGTANGIYFAAVMAGSFLTPMAAGAQAVSSGWRASYVTLGAAMKALTFLFAMGFEETKFVPVISGRSAGPPSGLELGPKDDVASESARPAGDAARVPFPRYLRLQLLTTTDESLWKTFYYPMYSWWFPHVIFTSLQLASGICWLLVLASIISIVFSAPPYNFDVAAVGYMFAGPCVGTVFGSLYGGYFVDRAVVWLARRNGGLFEPEMRLYPLPLPSFVMTAGLIIFGVTADRGLHWIFPSIGGALFAFGFGAISDISSTLVLDAYPNLVAHTFVVITFIRNAVSIAGAFFITPGLNSMGVSNMFIMAGCVSLLVNSLALPLAIWGKRARTAVAPRYHRLSQETS</sequence>
<dbReference type="OrthoDB" id="5215911at2759"/>
<feature type="transmembrane region" description="Helical" evidence="6">
    <location>
        <begin position="398"/>
        <end position="419"/>
    </location>
</feature>
<comment type="subcellular location">
    <subcellularLocation>
        <location evidence="1">Membrane</location>
        <topology evidence="1">Multi-pass membrane protein</topology>
    </subcellularLocation>
</comment>
<dbReference type="AlphaFoldDB" id="A0A0L0MZ39"/>
<feature type="transmembrane region" description="Helical" evidence="6">
    <location>
        <begin position="66"/>
        <end position="84"/>
    </location>
</feature>
<dbReference type="EMBL" id="LFRF01000042">
    <property type="protein sequence ID" value="KND87054.1"/>
    <property type="molecule type" value="Genomic_DNA"/>
</dbReference>
<keyword evidence="2 6" id="KW-0812">Transmembrane</keyword>
<dbReference type="PANTHER" id="PTHR23502:SF50">
    <property type="entry name" value="TRANSPORTER, PUTATIVE (AFU_ORTHOLOGUE AFUA_5G00430)-RELATED"/>
    <property type="match status" value="1"/>
</dbReference>
<feature type="transmembrane region" description="Helical" evidence="6">
    <location>
        <begin position="318"/>
        <end position="343"/>
    </location>
</feature>
<evidence type="ECO:0000256" key="3">
    <source>
        <dbReference type="ARBA" id="ARBA00022989"/>
    </source>
</evidence>
<evidence type="ECO:0000256" key="2">
    <source>
        <dbReference type="ARBA" id="ARBA00022692"/>
    </source>
</evidence>
<dbReference type="Pfam" id="PF07690">
    <property type="entry name" value="MFS_1"/>
    <property type="match status" value="1"/>
</dbReference>
<dbReference type="InterPro" id="IPR036259">
    <property type="entry name" value="MFS_trans_sf"/>
</dbReference>
<evidence type="ECO:0000256" key="6">
    <source>
        <dbReference type="SAM" id="Phobius"/>
    </source>
</evidence>
<dbReference type="GO" id="GO:0022857">
    <property type="term" value="F:transmembrane transporter activity"/>
    <property type="evidence" value="ECO:0007669"/>
    <property type="project" value="InterPro"/>
</dbReference>
<dbReference type="GO" id="GO:0005886">
    <property type="term" value="C:plasma membrane"/>
    <property type="evidence" value="ECO:0007669"/>
    <property type="project" value="TreeGrafter"/>
</dbReference>
<keyword evidence="3 6" id="KW-1133">Transmembrane helix</keyword>
<feature type="transmembrane region" description="Helical" evidence="6">
    <location>
        <begin position="195"/>
        <end position="216"/>
    </location>
</feature>
<dbReference type="Proteomes" id="UP000036947">
    <property type="component" value="Unassembled WGS sequence"/>
</dbReference>
<name>A0A0L0MZ39_TOLOC</name>
<feature type="region of interest" description="Disordered" evidence="5">
    <location>
        <begin position="1"/>
        <end position="27"/>
    </location>
</feature>
<dbReference type="InterPro" id="IPR011701">
    <property type="entry name" value="MFS"/>
</dbReference>
<reference evidence="8 9" key="1">
    <citation type="journal article" date="2015" name="BMC Genomics">
        <title>The genome of the truffle-parasite Tolypocladium ophioglossoides and the evolution of antifungal peptaibiotics.</title>
        <authorList>
            <person name="Quandt C.A."/>
            <person name="Bushley K.E."/>
            <person name="Spatafora J.W."/>
        </authorList>
    </citation>
    <scope>NUCLEOTIDE SEQUENCE [LARGE SCALE GENOMIC DNA]</scope>
    <source>
        <strain evidence="8 9">CBS 100239</strain>
    </source>
</reference>